<dbReference type="OrthoDB" id="10267950at2759"/>
<organism evidence="4 5">
    <name type="scientific">Neurospora crassa (strain ATCC 24698 / 74-OR23-1A / CBS 708.71 / DSM 1257 / FGSC 987)</name>
    <dbReference type="NCBI Taxonomy" id="367110"/>
    <lineage>
        <taxon>Eukaryota</taxon>
        <taxon>Fungi</taxon>
        <taxon>Dikarya</taxon>
        <taxon>Ascomycota</taxon>
        <taxon>Pezizomycotina</taxon>
        <taxon>Sordariomycetes</taxon>
        <taxon>Sordariomycetidae</taxon>
        <taxon>Sordariales</taxon>
        <taxon>Sordariaceae</taxon>
        <taxon>Neurospora</taxon>
    </lineage>
</organism>
<dbReference type="Pfam" id="PF19327">
    <property type="entry name" value="Ap4A_phos_N"/>
    <property type="match status" value="2"/>
</dbReference>
<feature type="domain" description="ATP adenylyltransferase C-terminal" evidence="2">
    <location>
        <begin position="245"/>
        <end position="401"/>
    </location>
</feature>
<dbReference type="InParanoid" id="A7UX34"/>
<dbReference type="GO" id="GO:0005524">
    <property type="term" value="F:ATP binding"/>
    <property type="evidence" value="ECO:0007669"/>
    <property type="project" value="InterPro"/>
</dbReference>
<dbReference type="GeneID" id="5847201"/>
<reference evidence="4 5" key="1">
    <citation type="journal article" date="2003" name="Nature">
        <title>The genome sequence of the filamentous fungus Neurospora crassa.</title>
        <authorList>
            <person name="Galagan J.E."/>
            <person name="Calvo S.E."/>
            <person name="Borkovich K.A."/>
            <person name="Selker E.U."/>
            <person name="Read N.D."/>
            <person name="Jaffe D."/>
            <person name="FitzHugh W."/>
            <person name="Ma L.J."/>
            <person name="Smirnov S."/>
            <person name="Purcell S."/>
            <person name="Rehman B."/>
            <person name="Elkins T."/>
            <person name="Engels R."/>
            <person name="Wang S."/>
            <person name="Nielsen C.B."/>
            <person name="Butler J."/>
            <person name="Endrizzi M."/>
            <person name="Qui D."/>
            <person name="Ianakiev P."/>
            <person name="Bell-Pedersen D."/>
            <person name="Nelson M.A."/>
            <person name="Werner-Washburne M."/>
            <person name="Selitrennikoff C.P."/>
            <person name="Kinsey J.A."/>
            <person name="Braun E.L."/>
            <person name="Zelter A."/>
            <person name="Schulte U."/>
            <person name="Kothe G.O."/>
            <person name="Jedd G."/>
            <person name="Mewes W."/>
            <person name="Staben C."/>
            <person name="Marcotte E."/>
            <person name="Greenberg D."/>
            <person name="Roy A."/>
            <person name="Foley K."/>
            <person name="Naylor J."/>
            <person name="Stange-Thomann N."/>
            <person name="Barrett R."/>
            <person name="Gnerre S."/>
            <person name="Kamal M."/>
            <person name="Kamvysselis M."/>
            <person name="Mauceli E."/>
            <person name="Bielke C."/>
            <person name="Rudd S."/>
            <person name="Frishman D."/>
            <person name="Krystofova S."/>
            <person name="Rasmussen C."/>
            <person name="Metzenberg R.L."/>
            <person name="Perkins D.D."/>
            <person name="Kroken S."/>
            <person name="Cogoni C."/>
            <person name="Macino G."/>
            <person name="Catcheside D."/>
            <person name="Li W."/>
            <person name="Pratt R.J."/>
            <person name="Osmani S.A."/>
            <person name="DeSouza C.P."/>
            <person name="Glass L."/>
            <person name="Orbach M.J."/>
            <person name="Berglund J.A."/>
            <person name="Voelker R."/>
            <person name="Yarden O."/>
            <person name="Plamann M."/>
            <person name="Seiler S."/>
            <person name="Dunlap J."/>
            <person name="Radford A."/>
            <person name="Aramayo R."/>
            <person name="Natvig D.O."/>
            <person name="Alex L.A."/>
            <person name="Mannhaupt G."/>
            <person name="Ebbole D.J."/>
            <person name="Freitag M."/>
            <person name="Paulsen I."/>
            <person name="Sachs M.S."/>
            <person name="Lander E.S."/>
            <person name="Nusbaum C."/>
            <person name="Birren B."/>
        </authorList>
    </citation>
    <scope>NUCLEOTIDE SEQUENCE [LARGE SCALE GENOMIC DNA]</scope>
    <source>
        <strain evidence="5">ATCC 24698 / 74-OR23-1A / CBS 708.71 / DSM 1257 / FGSC 987</strain>
    </source>
</reference>
<evidence type="ECO:0000256" key="1">
    <source>
        <dbReference type="SAM" id="MobiDB-lite"/>
    </source>
</evidence>
<feature type="region of interest" description="Disordered" evidence="1">
    <location>
        <begin position="286"/>
        <end position="318"/>
    </location>
</feature>
<dbReference type="GO" id="GO:0009117">
    <property type="term" value="P:nucleotide metabolic process"/>
    <property type="evidence" value="ECO:0007669"/>
    <property type="project" value="InterPro"/>
</dbReference>
<feature type="domain" description="Ap4A phosphorylase 1/2 N-terminal" evidence="3">
    <location>
        <begin position="173"/>
        <end position="199"/>
    </location>
</feature>
<dbReference type="PANTHER" id="PTHR38420">
    <property type="entry name" value="AP-4-A PHOSPHORYLASE II"/>
    <property type="match status" value="1"/>
</dbReference>
<dbReference type="InterPro" id="IPR019200">
    <property type="entry name" value="ATP_adenylylTrfase_C"/>
</dbReference>
<dbReference type="FunCoup" id="A7UX34">
    <property type="interactions" value="189"/>
</dbReference>
<gene>
    <name evidence="4" type="ORF">NCU11368</name>
</gene>
<dbReference type="Pfam" id="PF09830">
    <property type="entry name" value="ATP_transf"/>
    <property type="match status" value="1"/>
</dbReference>
<dbReference type="AlphaFoldDB" id="A7UX34"/>
<dbReference type="OMA" id="DPFENPP"/>
<dbReference type="STRING" id="367110.A7UX34"/>
<dbReference type="KEGG" id="ncr:NCU11368"/>
<keyword evidence="5" id="KW-1185">Reference proteome</keyword>
<proteinExistence type="predicted"/>
<dbReference type="InterPro" id="IPR045759">
    <property type="entry name" value="Ap4A_phos1/2_N"/>
</dbReference>
<dbReference type="InterPro" id="IPR043171">
    <property type="entry name" value="Ap4A_phos1/2-like"/>
</dbReference>
<protein>
    <submittedName>
        <fullName evidence="4">5',5'''-P-1,P-4-tetraphosphate phosphorylase 2</fullName>
    </submittedName>
</protein>
<dbReference type="HOGENOM" id="CLU_049915_2_1_1"/>
<feature type="compositionally biased region" description="Low complexity" evidence="1">
    <location>
        <begin position="286"/>
        <end position="303"/>
    </location>
</feature>
<evidence type="ECO:0000313" key="4">
    <source>
        <dbReference type="EMBL" id="EDO65005.1"/>
    </source>
</evidence>
<feature type="domain" description="Ap4A phosphorylase 1/2 N-terminal" evidence="3">
    <location>
        <begin position="6"/>
        <end position="145"/>
    </location>
</feature>
<accession>A7UX34</accession>
<dbReference type="SMR" id="A7UX34"/>
<dbReference type="GO" id="GO:0003877">
    <property type="term" value="F:ATP:ADP adenylyltransferase activity"/>
    <property type="evidence" value="ECO:0007669"/>
    <property type="project" value="InterPro"/>
</dbReference>
<dbReference type="VEuPathDB" id="FungiDB:NCU11368"/>
<dbReference type="EMBL" id="CM002238">
    <property type="protein sequence ID" value="EDO65005.1"/>
    <property type="molecule type" value="Genomic_DNA"/>
</dbReference>
<dbReference type="Proteomes" id="UP000001805">
    <property type="component" value="Chromosome 3, Linkage Group III"/>
</dbReference>
<name>A7UX34_NEUCR</name>
<dbReference type="PANTHER" id="PTHR38420:SF3">
    <property type="entry name" value="5',5'''-P-1,P-4-TETRAPHOSPHATE PHOSPHORYLASE 2"/>
    <property type="match status" value="1"/>
</dbReference>
<evidence type="ECO:0000259" key="3">
    <source>
        <dbReference type="Pfam" id="PF19327"/>
    </source>
</evidence>
<dbReference type="RefSeq" id="XP_001728096.1">
    <property type="nucleotide sequence ID" value="XM_001728044.2"/>
</dbReference>
<dbReference type="PaxDb" id="5141-EFNCRP00000007904"/>
<dbReference type="SUPFAM" id="SSF54197">
    <property type="entry name" value="HIT-like"/>
    <property type="match status" value="1"/>
</dbReference>
<dbReference type="InterPro" id="IPR009163">
    <property type="entry name" value="Ap4A_phos1/2"/>
</dbReference>
<evidence type="ECO:0000313" key="5">
    <source>
        <dbReference type="Proteomes" id="UP000001805"/>
    </source>
</evidence>
<sequence length="420" mass="47144">MSPIKAPPNLPELVRTAFNKARASGDVNFYPTQVTLVDVNSIPFQLRFSPSLANKPKAPNPNPIIPSENGLPAEPPRKKPVFDPFDNPSPAMLVCPLPPHHNLVLNKFAIVPEHFILCTKEYKEQTDLLEREDLEAVRGCIEVYHHHYQQQYNGERRSDDGNETTEGGEEPKLFAFFNCGEHSGASQPHRHLQLLVVEKMREGLECVETEREMETIEEAKGKKKMRWEVLAQKLVDNKETEGKLLPFKTFAERLTPEMSGEEVHQVYLELYRRAREAVRLYHQLSLQQSRASRQPQQDSTTKGETAEGEEKADEIQTGGEATISYNLAMTRDVMVIVPRLAEGSAITGKNPETGEEVVVGKLALNGTVLAGTALVKSQREWDALRRNPEKVGELLRVIGVPNDCEGERGEGRKDGRKGML</sequence>
<dbReference type="Gene3D" id="3.30.428.70">
    <property type="match status" value="1"/>
</dbReference>
<evidence type="ECO:0000259" key="2">
    <source>
        <dbReference type="Pfam" id="PF09830"/>
    </source>
</evidence>
<dbReference type="InterPro" id="IPR036265">
    <property type="entry name" value="HIT-like_sf"/>
</dbReference>